<comment type="caution">
    <text evidence="1">The sequence shown here is derived from an EMBL/GenBank/DDBJ whole genome shotgun (WGS) entry which is preliminary data.</text>
</comment>
<accession>A0ACC6IED6</accession>
<reference evidence="1" key="1">
    <citation type="submission" date="2023-08" db="EMBL/GenBank/DDBJ databases">
        <title>Functional and genomic diversity of the sorghum phyllosphere microbiome.</title>
        <authorList>
            <person name="Shade A."/>
        </authorList>
    </citation>
    <scope>NUCLEOTIDE SEQUENCE</scope>
    <source>
        <strain evidence="1">SORGH_AS_0885</strain>
    </source>
</reference>
<keyword evidence="2" id="KW-1185">Reference proteome</keyword>
<dbReference type="EMBL" id="JAVIZJ010000002">
    <property type="protein sequence ID" value="MDR6209096.1"/>
    <property type="molecule type" value="Genomic_DNA"/>
</dbReference>
<gene>
    <name evidence="1" type="ORF">QE364_000788</name>
</gene>
<name>A0ACC6IED6_9ACTN</name>
<evidence type="ECO:0000313" key="2">
    <source>
        <dbReference type="Proteomes" id="UP001261666"/>
    </source>
</evidence>
<protein>
    <submittedName>
        <fullName evidence="1">Uncharacterized protein</fullName>
    </submittedName>
</protein>
<evidence type="ECO:0000313" key="1">
    <source>
        <dbReference type="EMBL" id="MDR6209096.1"/>
    </source>
</evidence>
<proteinExistence type="predicted"/>
<sequence>MSLAGDELDRLVRLVRLLKTGEKTVDDVFSEAGPLVPSEHHEAVRSAYNQQKSTTIRVIEPGVMAEGGPRAWFNAYNPADGYYWRRQRDFLAHDLGRKEFEIDSLDTATNRILAHLENPLSAGPFNTRGLVIGHVQSGKTQNFSALIAKAADAGYKIVIVLSGLHNSLRRQTQQRLERDLGARNVWGVGEPEAGKRWQWMTSAENWGDFARGSFDAGMLQGTQQVILVVKKNKSRLEWLNDWMENSVPRDVSVLVIDDEADQASVNTGGNRPPEAAQENPVEDEFDLIGEGLDFDGDRPAPDEFSPSAINRNIRRLINHFHKCAYVAYTATPFANVLIDPEAFDREVGGDLYPRHFIITLPEPPGDKYVGAVRLFGRDAIATDTTSLEENGLDLIEFVSEADCELLIPPPGERASFVPSVPPSLQQALVDYVLAASALMKRSGPDAPCTMLIHTGMQKVLQNQLASDVVKALASIRQQFLYAGREYRPQLKARWDGRFRPVSASIDLDRDVAFEQIEPHIERLLRDGIEVRVLNSDHADELDYEREPSLKAVLLGGNKLSRGLTIDGLLVSYYLRRTLYYDTLLQMARWFGYRGDYVDLTRLYSTQELVSYFHDLATAEADLRNQVARYERERLTPTQFVVRVRRHAVMKVTQANKMQAAEENNFSYSGELVQSLRVAEALPSGRVRDPDRQRWTGNLQATRALFARLGTPDDPAALKPTWSGVDPAVVIEFLNAFVLTDERRFDSGSLIDYIQTQQRHQELTSWRVLLSCNMRLSEEEHWSEDLHVEGRARIPLIARTRKSQDPTSMGVVTDPGDEQTGLNEAQLAAAAETRLDFPGTTVAMSQRMQRDPSEGLLMIYPISPASQPTGNRTSRLPLFERPEEAGTIIQYAVSFPTSTSAGTVEYVSAPRPEGAA</sequence>
<dbReference type="Proteomes" id="UP001261666">
    <property type="component" value="Unassembled WGS sequence"/>
</dbReference>
<organism evidence="1 2">
    <name type="scientific">Nocardioides zeae</name>
    <dbReference type="NCBI Taxonomy" id="1457234"/>
    <lineage>
        <taxon>Bacteria</taxon>
        <taxon>Bacillati</taxon>
        <taxon>Actinomycetota</taxon>
        <taxon>Actinomycetes</taxon>
        <taxon>Propionibacteriales</taxon>
        <taxon>Nocardioidaceae</taxon>
        <taxon>Nocardioides</taxon>
    </lineage>
</organism>